<sequence length="126" mass="14471">MFRIKNQKFVAILVFSFLPSMAFCLIFFDRGSVLHLLSDACAIAGLMCMILGLWRVTRKLGLYDGVIYSFKKLHEVARTKNYNPRESEIGQRHEYILSHPYTQRWHEPLAACGLYFALSLVLALAV</sequence>
<feature type="transmembrane region" description="Helical" evidence="1">
    <location>
        <begin position="9"/>
        <end position="28"/>
    </location>
</feature>
<accession>A0A9D1IVY4</accession>
<comment type="caution">
    <text evidence="2">The sequence shown here is derived from an EMBL/GenBank/DDBJ whole genome shotgun (WGS) entry which is preliminary data.</text>
</comment>
<keyword evidence="1" id="KW-0472">Membrane</keyword>
<organism evidence="2 3">
    <name type="scientific">Candidatus Ventrousia excrementavium</name>
    <dbReference type="NCBI Taxonomy" id="2840961"/>
    <lineage>
        <taxon>Bacteria</taxon>
        <taxon>Bacillati</taxon>
        <taxon>Bacillota</taxon>
        <taxon>Clostridia</taxon>
        <taxon>Eubacteriales</taxon>
        <taxon>Clostridiaceae</taxon>
        <taxon>Clostridiaceae incertae sedis</taxon>
        <taxon>Candidatus Ventrousia</taxon>
    </lineage>
</organism>
<evidence type="ECO:0000313" key="3">
    <source>
        <dbReference type="Proteomes" id="UP000824073"/>
    </source>
</evidence>
<reference evidence="2" key="1">
    <citation type="submission" date="2020-10" db="EMBL/GenBank/DDBJ databases">
        <authorList>
            <person name="Gilroy R."/>
        </authorList>
    </citation>
    <scope>NUCLEOTIDE SEQUENCE</scope>
    <source>
        <strain evidence="2">CHK191-8634</strain>
    </source>
</reference>
<dbReference type="Proteomes" id="UP000824073">
    <property type="component" value="Unassembled WGS sequence"/>
</dbReference>
<feature type="transmembrane region" description="Helical" evidence="1">
    <location>
        <begin position="34"/>
        <end position="54"/>
    </location>
</feature>
<dbReference type="EMBL" id="DVMR01000019">
    <property type="protein sequence ID" value="HIU43019.1"/>
    <property type="molecule type" value="Genomic_DNA"/>
</dbReference>
<proteinExistence type="predicted"/>
<name>A0A9D1IVY4_9CLOT</name>
<reference evidence="2" key="2">
    <citation type="journal article" date="2021" name="PeerJ">
        <title>Extensive microbial diversity within the chicken gut microbiome revealed by metagenomics and culture.</title>
        <authorList>
            <person name="Gilroy R."/>
            <person name="Ravi A."/>
            <person name="Getino M."/>
            <person name="Pursley I."/>
            <person name="Horton D.L."/>
            <person name="Alikhan N.F."/>
            <person name="Baker D."/>
            <person name="Gharbi K."/>
            <person name="Hall N."/>
            <person name="Watson M."/>
            <person name="Adriaenssens E.M."/>
            <person name="Foster-Nyarko E."/>
            <person name="Jarju S."/>
            <person name="Secka A."/>
            <person name="Antonio M."/>
            <person name="Oren A."/>
            <person name="Chaudhuri R.R."/>
            <person name="La Ragione R."/>
            <person name="Hildebrand F."/>
            <person name="Pallen M.J."/>
        </authorList>
    </citation>
    <scope>NUCLEOTIDE SEQUENCE</scope>
    <source>
        <strain evidence="2">CHK191-8634</strain>
    </source>
</reference>
<protein>
    <submittedName>
        <fullName evidence="2">DUF3899 domain-containing protein</fullName>
    </submittedName>
</protein>
<evidence type="ECO:0000256" key="1">
    <source>
        <dbReference type="SAM" id="Phobius"/>
    </source>
</evidence>
<evidence type="ECO:0000313" key="2">
    <source>
        <dbReference type="EMBL" id="HIU43019.1"/>
    </source>
</evidence>
<gene>
    <name evidence="2" type="ORF">IAB67_01835</name>
</gene>
<dbReference type="AlphaFoldDB" id="A0A9D1IVY4"/>
<keyword evidence="1" id="KW-1133">Transmembrane helix</keyword>
<keyword evidence="1" id="KW-0812">Transmembrane</keyword>